<name>A0ABW7RJK9_9ACTN</name>
<feature type="transmembrane region" description="Helical" evidence="2">
    <location>
        <begin position="77"/>
        <end position="101"/>
    </location>
</feature>
<keyword evidence="4" id="KW-1185">Reference proteome</keyword>
<feature type="compositionally biased region" description="Basic and acidic residues" evidence="1">
    <location>
        <begin position="193"/>
        <end position="210"/>
    </location>
</feature>
<dbReference type="Proteomes" id="UP001610990">
    <property type="component" value="Unassembled WGS sequence"/>
</dbReference>
<organism evidence="3 4">
    <name type="scientific">Streptomyces celluloflavus</name>
    <dbReference type="NCBI Taxonomy" id="58344"/>
    <lineage>
        <taxon>Bacteria</taxon>
        <taxon>Bacillati</taxon>
        <taxon>Actinomycetota</taxon>
        <taxon>Actinomycetes</taxon>
        <taxon>Kitasatosporales</taxon>
        <taxon>Streptomycetaceae</taxon>
        <taxon>Streptomyces</taxon>
    </lineage>
</organism>
<evidence type="ECO:0000313" key="4">
    <source>
        <dbReference type="Proteomes" id="UP001610990"/>
    </source>
</evidence>
<comment type="caution">
    <text evidence="3">The sequence shown here is derived from an EMBL/GenBank/DDBJ whole genome shotgun (WGS) entry which is preliminary data.</text>
</comment>
<evidence type="ECO:0008006" key="5">
    <source>
        <dbReference type="Google" id="ProtNLM"/>
    </source>
</evidence>
<gene>
    <name evidence="3" type="ORF">ACH4GP_19330</name>
</gene>
<evidence type="ECO:0000256" key="2">
    <source>
        <dbReference type="SAM" id="Phobius"/>
    </source>
</evidence>
<proteinExistence type="predicted"/>
<evidence type="ECO:0000313" key="3">
    <source>
        <dbReference type="EMBL" id="MFH8586525.1"/>
    </source>
</evidence>
<feature type="transmembrane region" description="Helical" evidence="2">
    <location>
        <begin position="164"/>
        <end position="187"/>
    </location>
</feature>
<reference evidence="3 4" key="1">
    <citation type="submission" date="2024-10" db="EMBL/GenBank/DDBJ databases">
        <title>The Natural Products Discovery Center: Release of the First 8490 Sequenced Strains for Exploring Actinobacteria Biosynthetic Diversity.</title>
        <authorList>
            <person name="Kalkreuter E."/>
            <person name="Kautsar S.A."/>
            <person name="Yang D."/>
            <person name="Bader C.D."/>
            <person name="Teijaro C.N."/>
            <person name="Fluegel L."/>
            <person name="Davis C.M."/>
            <person name="Simpson J.R."/>
            <person name="Lauterbach L."/>
            <person name="Steele A.D."/>
            <person name="Gui C."/>
            <person name="Meng S."/>
            <person name="Li G."/>
            <person name="Viehrig K."/>
            <person name="Ye F."/>
            <person name="Su P."/>
            <person name="Kiefer A.F."/>
            <person name="Nichols A."/>
            <person name="Cepeda A.J."/>
            <person name="Yan W."/>
            <person name="Fan B."/>
            <person name="Jiang Y."/>
            <person name="Adhikari A."/>
            <person name="Zheng C.-J."/>
            <person name="Schuster L."/>
            <person name="Cowan T.M."/>
            <person name="Smanski M.J."/>
            <person name="Chevrette M.G."/>
            <person name="De Carvalho L.P.S."/>
            <person name="Shen B."/>
        </authorList>
    </citation>
    <scope>NUCLEOTIDE SEQUENCE [LARGE SCALE GENOMIC DNA]</scope>
    <source>
        <strain evidence="3 4">NPDC018013</strain>
    </source>
</reference>
<accession>A0ABW7RJK9</accession>
<keyword evidence="2" id="KW-0472">Membrane</keyword>
<keyword evidence="2" id="KW-1133">Transmembrane helix</keyword>
<feature type="region of interest" description="Disordered" evidence="1">
    <location>
        <begin position="193"/>
        <end position="215"/>
    </location>
</feature>
<feature type="transmembrane region" description="Helical" evidence="2">
    <location>
        <begin position="122"/>
        <end position="144"/>
    </location>
</feature>
<feature type="transmembrane region" description="Helical" evidence="2">
    <location>
        <begin position="36"/>
        <end position="57"/>
    </location>
</feature>
<sequence length="226" mass="23741">MLGGDIVKRSVRLASPESVMSCQFPSSNAQIAAPRWAVWAAWATVLCTVPSCVWRLALGFGVDVGFTGRLGSMYTGTSITVYVLILSVASQAAACLTLGLVKPWGERVPCWVPRLGGRRIPPLAVVIPAAAGAIAVTGLCAAVTLVPRGPLDNPDFPHGTAGVIMDICYAPLLVWGPLVAALSIAYARRRRAGEQSDEPAHHGSETRPPELPHGARSVSCLAKARL</sequence>
<evidence type="ECO:0000256" key="1">
    <source>
        <dbReference type="SAM" id="MobiDB-lite"/>
    </source>
</evidence>
<protein>
    <recommendedName>
        <fullName evidence="5">Integral membrane protein</fullName>
    </recommendedName>
</protein>
<dbReference type="EMBL" id="JBIRGH010000011">
    <property type="protein sequence ID" value="MFH8586525.1"/>
    <property type="molecule type" value="Genomic_DNA"/>
</dbReference>
<keyword evidence="2" id="KW-0812">Transmembrane</keyword>
<dbReference type="RefSeq" id="WP_397673581.1">
    <property type="nucleotide sequence ID" value="NZ_JBIRGH010000011.1"/>
</dbReference>